<dbReference type="PROSITE" id="PS00163">
    <property type="entry name" value="FUMARATE_LYASES"/>
    <property type="match status" value="1"/>
</dbReference>
<comment type="caution">
    <text evidence="17">The sequence shown here is derived from an EMBL/GenBank/DDBJ whole genome shotgun (WGS) entry which is preliminary data.</text>
</comment>
<evidence type="ECO:0000256" key="13">
    <source>
        <dbReference type="NCBIfam" id="TIGR00928"/>
    </source>
</evidence>
<dbReference type="UniPathway" id="UPA00075">
    <property type="reaction ID" value="UER00336"/>
</dbReference>
<dbReference type="Gene3D" id="1.20.200.10">
    <property type="entry name" value="Fumarase/aspartase (Central domain)"/>
    <property type="match status" value="1"/>
</dbReference>
<keyword evidence="8 14" id="KW-0456">Lyase</keyword>
<dbReference type="GO" id="GO:0006189">
    <property type="term" value="P:'de novo' IMP biosynthetic process"/>
    <property type="evidence" value="ECO:0007669"/>
    <property type="project" value="UniProtKB-UniPathway"/>
</dbReference>
<dbReference type="FunFam" id="1.20.200.10:FF:000008">
    <property type="entry name" value="Adenylosuccinate lyase"/>
    <property type="match status" value="1"/>
</dbReference>
<dbReference type="CDD" id="cd01360">
    <property type="entry name" value="Adenylsuccinate_lyase_1"/>
    <property type="match status" value="1"/>
</dbReference>
<dbReference type="SUPFAM" id="SSF48557">
    <property type="entry name" value="L-aspartase-like"/>
    <property type="match status" value="1"/>
</dbReference>
<evidence type="ECO:0000313" key="18">
    <source>
        <dbReference type="EMBL" id="KYC50243.1"/>
    </source>
</evidence>
<dbReference type="PATRIC" id="fig|1706438.3.peg.976"/>
<dbReference type="InterPro" id="IPR022761">
    <property type="entry name" value="Fumarate_lyase_N"/>
</dbReference>
<evidence type="ECO:0000256" key="7">
    <source>
        <dbReference type="ARBA" id="ARBA00022755"/>
    </source>
</evidence>
<dbReference type="PATRIC" id="fig|1706437.3.peg.1044"/>
<dbReference type="GO" id="GO:0070626">
    <property type="term" value="F:(S)-2-(5-amino-1-(5-phospho-D-ribosyl)imidazole-4-carboxamido) succinate lyase (fumarate-forming) activity"/>
    <property type="evidence" value="ECO:0007669"/>
    <property type="project" value="TreeGrafter"/>
</dbReference>
<evidence type="ECO:0000256" key="5">
    <source>
        <dbReference type="ARBA" id="ARBA00012339"/>
    </source>
</evidence>
<accession>A0A150ILK1</accession>
<dbReference type="Gene3D" id="1.10.40.30">
    <property type="entry name" value="Fumarase/aspartase (C-terminal domain)"/>
    <property type="match status" value="1"/>
</dbReference>
<evidence type="ECO:0000256" key="11">
    <source>
        <dbReference type="ARBA" id="ARBA00030717"/>
    </source>
</evidence>
<dbReference type="InterPro" id="IPR020557">
    <property type="entry name" value="Fumarate_lyase_CS"/>
</dbReference>
<comment type="similarity">
    <text evidence="3 14">Belongs to the lyase 1 family. Adenylosuccinate lyase subfamily.</text>
</comment>
<dbReference type="Proteomes" id="UP000092401">
    <property type="component" value="Unassembled WGS sequence"/>
</dbReference>
<dbReference type="PRINTS" id="PR00145">
    <property type="entry name" value="ARGSUCLYASE"/>
</dbReference>
<dbReference type="GO" id="GO:0004018">
    <property type="term" value="F:N6-(1,2-dicarboxyethyl)AMP AMP-lyase (fumarate-forming) activity"/>
    <property type="evidence" value="ECO:0007669"/>
    <property type="project" value="UniProtKB-UniRule"/>
</dbReference>
<dbReference type="Proteomes" id="UP000091929">
    <property type="component" value="Unassembled WGS sequence"/>
</dbReference>
<dbReference type="InterPro" id="IPR004769">
    <property type="entry name" value="Pur_lyase"/>
</dbReference>
<dbReference type="EMBL" id="LNJC01000017">
    <property type="protein sequence ID" value="KYC50243.1"/>
    <property type="molecule type" value="Genomic_DNA"/>
</dbReference>
<comment type="pathway">
    <text evidence="1 14">Purine metabolism; IMP biosynthesis via de novo pathway; 5-amino-1-(5-phospho-D-ribosyl)imidazole-4-carboxamide from 5-amino-1-(5-phospho-D-ribosyl)imidazole-4-carboxylate: step 2/2.</text>
</comment>
<evidence type="ECO:0000256" key="8">
    <source>
        <dbReference type="ARBA" id="ARBA00023239"/>
    </source>
</evidence>
<evidence type="ECO:0000256" key="14">
    <source>
        <dbReference type="RuleBase" id="RU361172"/>
    </source>
</evidence>
<accession>A0A150IRN2</accession>
<dbReference type="NCBIfam" id="TIGR00928">
    <property type="entry name" value="purB"/>
    <property type="match status" value="1"/>
</dbReference>
<dbReference type="Pfam" id="PF00206">
    <property type="entry name" value="Lyase_1"/>
    <property type="match status" value="1"/>
</dbReference>
<organism evidence="17 19">
    <name type="scientific">Candidatus Methanofastidiosum methylothiophilum</name>
    <dbReference type="NCBI Taxonomy" id="1705564"/>
    <lineage>
        <taxon>Archaea</taxon>
        <taxon>Methanobacteriati</taxon>
        <taxon>Methanobacteriota</taxon>
        <taxon>Stenosarchaea group</taxon>
        <taxon>Candidatus Methanofastidiosia</taxon>
        <taxon>Candidatus Methanofastidiosales</taxon>
        <taxon>Candidatus Methanofastidiosaceae</taxon>
        <taxon>Candidatus Methanofastidiosum</taxon>
    </lineage>
</organism>
<dbReference type="SMART" id="SM00998">
    <property type="entry name" value="ADSL_C"/>
    <property type="match status" value="1"/>
</dbReference>
<dbReference type="AlphaFoldDB" id="A0A150IRN2"/>
<comment type="subunit">
    <text evidence="4">Homotetramer. Residues from neighboring subunits contribute catalytic and substrate-binding residues to each active site.</text>
</comment>
<evidence type="ECO:0000313" key="16">
    <source>
        <dbReference type="EMBL" id="KYC45554.1"/>
    </source>
</evidence>
<comment type="catalytic activity">
    <reaction evidence="9">
        <text>(2S)-2-[5-amino-1-(5-phospho-beta-D-ribosyl)imidazole-4-carboxamido]succinate = 5-amino-1-(5-phospho-beta-D-ribosyl)imidazole-4-carboxamide + fumarate</text>
        <dbReference type="Rhea" id="RHEA:23920"/>
        <dbReference type="ChEBI" id="CHEBI:29806"/>
        <dbReference type="ChEBI" id="CHEBI:58443"/>
        <dbReference type="ChEBI" id="CHEBI:58475"/>
        <dbReference type="EC" id="4.3.2.2"/>
    </reaction>
    <physiologicalReaction direction="left-to-right" evidence="9">
        <dbReference type="Rhea" id="RHEA:23921"/>
    </physiologicalReaction>
</comment>
<dbReference type="InterPro" id="IPR008948">
    <property type="entry name" value="L-Aspartase-like"/>
</dbReference>
<dbReference type="GO" id="GO:0044208">
    <property type="term" value="P:'de novo' AMP biosynthetic process"/>
    <property type="evidence" value="ECO:0007669"/>
    <property type="project" value="UniProtKB-UniPathway"/>
</dbReference>
<comment type="catalytic activity">
    <reaction evidence="12">
        <text>N(6)-(1,2-dicarboxyethyl)-AMP = fumarate + AMP</text>
        <dbReference type="Rhea" id="RHEA:16853"/>
        <dbReference type="ChEBI" id="CHEBI:29806"/>
        <dbReference type="ChEBI" id="CHEBI:57567"/>
        <dbReference type="ChEBI" id="CHEBI:456215"/>
        <dbReference type="EC" id="4.3.2.2"/>
    </reaction>
    <physiologicalReaction direction="left-to-right" evidence="12">
        <dbReference type="Rhea" id="RHEA:16854"/>
    </physiologicalReaction>
</comment>
<protein>
    <recommendedName>
        <fullName evidence="6 13">Adenylosuccinate lyase</fullName>
        <shortName evidence="14">ASL</shortName>
        <ecNumber evidence="5 13">4.3.2.2</ecNumber>
    </recommendedName>
    <alternativeName>
        <fullName evidence="11 14">Adenylosuccinase</fullName>
    </alternativeName>
</protein>
<dbReference type="EC" id="4.3.2.2" evidence="5 13"/>
<evidence type="ECO:0000256" key="4">
    <source>
        <dbReference type="ARBA" id="ARBA00011668"/>
    </source>
</evidence>
<dbReference type="PANTHER" id="PTHR43172">
    <property type="entry name" value="ADENYLOSUCCINATE LYASE"/>
    <property type="match status" value="1"/>
</dbReference>
<evidence type="ECO:0000313" key="17">
    <source>
        <dbReference type="EMBL" id="KYC47626.1"/>
    </source>
</evidence>
<gene>
    <name evidence="17" type="primary">fumC_1</name>
    <name evidence="16" type="synonym">fumC</name>
    <name evidence="16" type="ORF">APG10_00779</name>
    <name evidence="17" type="ORF">APG11_01032</name>
    <name evidence="18" type="ORF">APG12_00965</name>
</gene>
<comment type="pathway">
    <text evidence="2 14">Purine metabolism; AMP biosynthesis via de novo pathway; AMP from IMP: step 2/2.</text>
</comment>
<evidence type="ECO:0000256" key="6">
    <source>
        <dbReference type="ARBA" id="ARBA00017058"/>
    </source>
</evidence>
<evidence type="ECO:0000259" key="15">
    <source>
        <dbReference type="SMART" id="SM00998"/>
    </source>
</evidence>
<evidence type="ECO:0000313" key="19">
    <source>
        <dbReference type="Proteomes" id="UP000091929"/>
    </source>
</evidence>
<sequence length="435" mass="48878">MIHPIDNRYGSVEMRKIFDEEERLNKMLLVEGAIAKAHSELGHIPKKAGDEIFKKANTKYVSLERMKQIESEINHDIMALVLSLSEQCGEYGKYVHLGATSNDINDSATALQFVEAFKIVFLDLDKLEIILRDLSKKYRDTVCVGRTHGQHAIPTTYGMKFAIFLDEVRRARDRIEFSYSNVCGKISGAVGTMASYKDGPELQKKVGNILGIKMAKISNQVVSRDIYADVMYALASLASTLDKLALEIRNLQRTEIMEIAEGFGKKQVGSSTMPNKKNPVTCEKICGLARVLYSNVFPALLNNPLWHERDLTNSSCERVIHPESFILIDEMLKGTIKVLSNLVFYGANVKKNLELTGYSNLAEVLMLKLVEKGMGRQEAHEVMRVVSMKEGKFIDNVKKESKIKDLLTESEINDALNPENYIGYAKEIVDDVIGK</sequence>
<comment type="function">
    <text evidence="10">Catalyzes two reactions in de novo purine nucleotide biosynthesis. Catalyzes the breakdown of 5-aminoimidazole- (N-succinylocarboxamide) ribotide (SAICAR or 2-[5-amino-1-(5-phospho-beta-D-ribosyl)imidazole-4-carboxamido]succinate) to 5-aminoimidazole-4-carboxamide ribotide (AICAR or 5-amino-1-(5-phospho-beta-D-ribosyl)imidazole-4-carboxamide) and fumarate, and of adenylosuccinate (ADS or N(6)-(1,2-dicarboxyethyl)-AMP) to adenosine monophosphate (AMP) and fumarate.</text>
</comment>
<dbReference type="GO" id="GO:0005829">
    <property type="term" value="C:cytosol"/>
    <property type="evidence" value="ECO:0007669"/>
    <property type="project" value="TreeGrafter"/>
</dbReference>
<evidence type="ECO:0000256" key="9">
    <source>
        <dbReference type="ARBA" id="ARBA00024477"/>
    </source>
</evidence>
<dbReference type="Gene3D" id="1.10.275.10">
    <property type="entry name" value="Fumarase/aspartase (N-terminal domain)"/>
    <property type="match status" value="1"/>
</dbReference>
<dbReference type="InterPro" id="IPR000362">
    <property type="entry name" value="Fumarate_lyase_fam"/>
</dbReference>
<name>A0A150IRN2_9EURY</name>
<keyword evidence="7 14" id="KW-0658">Purine biosynthesis</keyword>
<evidence type="ECO:0000256" key="1">
    <source>
        <dbReference type="ARBA" id="ARBA00004706"/>
    </source>
</evidence>
<accession>A0A150IZ12</accession>
<evidence type="ECO:0000256" key="3">
    <source>
        <dbReference type="ARBA" id="ARBA00008273"/>
    </source>
</evidence>
<dbReference type="Pfam" id="PF10397">
    <property type="entry name" value="ADSL_C"/>
    <property type="match status" value="1"/>
</dbReference>
<evidence type="ECO:0000256" key="10">
    <source>
        <dbReference type="ARBA" id="ARBA00025012"/>
    </source>
</evidence>
<dbReference type="UniPathway" id="UPA00074">
    <property type="reaction ID" value="UER00132"/>
</dbReference>
<dbReference type="PATRIC" id="fig|1706436.3.peg.788"/>
<feature type="domain" description="Adenylosuccinate lyase C-terminal" evidence="15">
    <location>
        <begin position="357"/>
        <end position="433"/>
    </location>
</feature>
<dbReference type="PRINTS" id="PR00149">
    <property type="entry name" value="FUMRATELYASE"/>
</dbReference>
<dbReference type="PANTHER" id="PTHR43172:SF1">
    <property type="entry name" value="ADENYLOSUCCINATE LYASE"/>
    <property type="match status" value="1"/>
</dbReference>
<evidence type="ECO:0000313" key="20">
    <source>
        <dbReference type="Proteomes" id="UP000092401"/>
    </source>
</evidence>
<evidence type="ECO:0000256" key="2">
    <source>
        <dbReference type="ARBA" id="ARBA00004734"/>
    </source>
</evidence>
<reference evidence="19 20" key="1">
    <citation type="journal article" date="2016" name="ISME J.">
        <title>Chasing the elusive Euryarchaeota class WSA2: genomes reveal a uniquely fastidious methyl-reducing methanogen.</title>
        <authorList>
            <person name="Nobu M.K."/>
            <person name="Narihiro T."/>
            <person name="Kuroda K."/>
            <person name="Mei R."/>
            <person name="Liu W.T."/>
        </authorList>
    </citation>
    <scope>NUCLEOTIDE SEQUENCE [LARGE SCALE GENOMIC DNA]</scope>
    <source>
        <strain evidence="16">B03fssc0709_Meth_Bin005</strain>
        <strain evidence="17">B15fssc0709_Meth_Bin003</strain>
        <strain evidence="18">BMIXfssc0709_Meth_Bin006</strain>
    </source>
</reference>
<dbReference type="Proteomes" id="UP000092403">
    <property type="component" value="Unassembled WGS sequence"/>
</dbReference>
<dbReference type="EMBL" id="LNGE01000016">
    <property type="protein sequence ID" value="KYC45554.1"/>
    <property type="molecule type" value="Genomic_DNA"/>
</dbReference>
<dbReference type="EMBL" id="LNGF01000020">
    <property type="protein sequence ID" value="KYC47626.1"/>
    <property type="molecule type" value="Genomic_DNA"/>
</dbReference>
<dbReference type="InterPro" id="IPR024083">
    <property type="entry name" value="Fumarase/histidase_N"/>
</dbReference>
<evidence type="ECO:0000256" key="12">
    <source>
        <dbReference type="ARBA" id="ARBA00049115"/>
    </source>
</evidence>
<proteinExistence type="inferred from homology"/>
<dbReference type="InterPro" id="IPR019468">
    <property type="entry name" value="AdenyloSucc_lyase_C"/>
</dbReference>